<dbReference type="Proteomes" id="UP000053105">
    <property type="component" value="Unassembled WGS sequence"/>
</dbReference>
<dbReference type="STRING" id="166423.A0A0M9A016"/>
<protein>
    <submittedName>
        <fullName evidence="4">Protein sel-1 like protein 1</fullName>
    </submittedName>
</protein>
<feature type="region of interest" description="Disordered" evidence="2">
    <location>
        <begin position="122"/>
        <end position="142"/>
    </location>
</feature>
<dbReference type="PANTHER" id="PTHR11102:SF147">
    <property type="entry name" value="SEL1L ADAPTOR SUBUNIT OF ERAD E3 UBIQUITIN LIGASE"/>
    <property type="match status" value="1"/>
</dbReference>
<feature type="region of interest" description="Disordered" evidence="2">
    <location>
        <begin position="72"/>
        <end position="92"/>
    </location>
</feature>
<gene>
    <name evidence="4" type="ORF">WN51_00545</name>
</gene>
<evidence type="ECO:0000256" key="3">
    <source>
        <dbReference type="SAM" id="SignalP"/>
    </source>
</evidence>
<feature type="compositionally biased region" description="Acidic residues" evidence="2">
    <location>
        <begin position="122"/>
        <end position="140"/>
    </location>
</feature>
<dbReference type="SUPFAM" id="SSF81901">
    <property type="entry name" value="HCP-like"/>
    <property type="match status" value="3"/>
</dbReference>
<proteinExistence type="inferred from homology"/>
<keyword evidence="5" id="KW-1185">Reference proteome</keyword>
<name>A0A0M9A016_9HYME</name>
<keyword evidence="3" id="KW-0732">Signal</keyword>
<dbReference type="Pfam" id="PF08238">
    <property type="entry name" value="Sel1"/>
    <property type="match status" value="10"/>
</dbReference>
<dbReference type="InterPro" id="IPR050767">
    <property type="entry name" value="Sel1_AlgK"/>
</dbReference>
<evidence type="ECO:0000313" key="5">
    <source>
        <dbReference type="Proteomes" id="UP000053105"/>
    </source>
</evidence>
<accession>A0A0M9A016</accession>
<feature type="signal peptide" evidence="3">
    <location>
        <begin position="1"/>
        <end position="18"/>
    </location>
</feature>
<dbReference type="InterPro" id="IPR006597">
    <property type="entry name" value="Sel1-like"/>
</dbReference>
<dbReference type="EMBL" id="KQ435784">
    <property type="protein sequence ID" value="KOX74590.1"/>
    <property type="molecule type" value="Genomic_DNA"/>
</dbReference>
<dbReference type="OrthoDB" id="27934at2759"/>
<evidence type="ECO:0000256" key="2">
    <source>
        <dbReference type="SAM" id="MobiDB-lite"/>
    </source>
</evidence>
<dbReference type="Gene3D" id="1.25.40.10">
    <property type="entry name" value="Tetratricopeptide repeat domain"/>
    <property type="match status" value="3"/>
</dbReference>
<dbReference type="SMART" id="SM00671">
    <property type="entry name" value="SEL1"/>
    <property type="match status" value="9"/>
</dbReference>
<dbReference type="GO" id="GO:0036503">
    <property type="term" value="P:ERAD pathway"/>
    <property type="evidence" value="ECO:0007669"/>
    <property type="project" value="TreeGrafter"/>
</dbReference>
<organism evidence="4 5">
    <name type="scientific">Melipona quadrifasciata</name>
    <dbReference type="NCBI Taxonomy" id="166423"/>
    <lineage>
        <taxon>Eukaryota</taxon>
        <taxon>Metazoa</taxon>
        <taxon>Ecdysozoa</taxon>
        <taxon>Arthropoda</taxon>
        <taxon>Hexapoda</taxon>
        <taxon>Insecta</taxon>
        <taxon>Pterygota</taxon>
        <taxon>Neoptera</taxon>
        <taxon>Endopterygota</taxon>
        <taxon>Hymenoptera</taxon>
        <taxon>Apocrita</taxon>
        <taxon>Aculeata</taxon>
        <taxon>Apoidea</taxon>
        <taxon>Anthophila</taxon>
        <taxon>Apidae</taxon>
        <taxon>Melipona</taxon>
    </lineage>
</organism>
<dbReference type="InterPro" id="IPR011990">
    <property type="entry name" value="TPR-like_helical_dom_sf"/>
</dbReference>
<sequence>MKLRKELILLLLVMSTASESVVSKKRSDTSEEEAEEDVSLEENAFEHLQELKALHDTILKIVPASEPSYLDDKITKRKEETENDPKTKDESPVMRNVWMKTMIAQTKNIDLPNSNLRIEEEDNEVWNEEEQLEPLSEETQEPLTPEQQEAELIFKKAQSLLNATRSNKEEAYKLLTSAAILGHREAWSMLAWAQLLGTQFGSASSGQDIPAAYEIFKELAETGLPSAHMGMGFLYATGLGGVHASQAKALLHYTAAALGDDTRAQMALGYRHWAGVTTPASCERALDFYRKVANKVAEEVSLRIFDQDLIEYYQLLAKKGDIQAQVGLGQLHYQGGRGVPLDHERALQYFQHAADAGNPLAMAFLGKIYLEGSDIVKQDNETAYKYFKKAAELGNPVGQSGLGLMYLYGRGVERDTAKALQYFSEAAEQGWVDGQLQLGNMYFTSQSGHVLAFYNLAQMHATGTGMMRSCPAAVELLKNVAERGKWSDQLMIAHTDYREGRINEAFVNYALLAEMGYEVAQSNAAFILDKGETTILSEEEGLVRALALWARAAAQGYSAAQVKLGDAHYYGRGTKVDYEAAASHYRSASEQQHNAQAMFNLGYMHERGLGLAKDRHLAKRCYDLAAEASPDARIPVALALIKLSFLFGLDYLQEFSLADHLNKWDQLLGQNWDLYLIGLLTGMLSLIIYFRRPQPPPPPRIN</sequence>
<evidence type="ECO:0000313" key="4">
    <source>
        <dbReference type="EMBL" id="KOX74590.1"/>
    </source>
</evidence>
<dbReference type="AlphaFoldDB" id="A0A0M9A016"/>
<dbReference type="PANTHER" id="PTHR11102">
    <property type="entry name" value="SEL-1-LIKE PROTEIN"/>
    <property type="match status" value="1"/>
</dbReference>
<feature type="chain" id="PRO_5005831036" evidence="3">
    <location>
        <begin position="19"/>
        <end position="702"/>
    </location>
</feature>
<evidence type="ECO:0000256" key="1">
    <source>
        <dbReference type="ARBA" id="ARBA00038101"/>
    </source>
</evidence>
<dbReference type="GO" id="GO:0005789">
    <property type="term" value="C:endoplasmic reticulum membrane"/>
    <property type="evidence" value="ECO:0007669"/>
    <property type="project" value="TreeGrafter"/>
</dbReference>
<comment type="similarity">
    <text evidence="1">Belongs to the sel-1 family.</text>
</comment>
<reference evidence="4 5" key="1">
    <citation type="submission" date="2015-07" db="EMBL/GenBank/DDBJ databases">
        <title>The genome of Melipona quadrifasciata.</title>
        <authorList>
            <person name="Pan H."/>
            <person name="Kapheim K."/>
        </authorList>
    </citation>
    <scope>NUCLEOTIDE SEQUENCE [LARGE SCALE GENOMIC DNA]</scope>
    <source>
        <strain evidence="4">0111107301</strain>
        <tissue evidence="4">Whole body</tissue>
    </source>
</reference>